<comment type="caution">
    <text evidence="1">The sequence shown here is derived from an EMBL/GenBank/DDBJ whole genome shotgun (WGS) entry which is preliminary data.</text>
</comment>
<evidence type="ECO:0000313" key="1">
    <source>
        <dbReference type="EMBL" id="RBP46400.1"/>
    </source>
</evidence>
<accession>A0A366HRU3</accession>
<protein>
    <submittedName>
        <fullName evidence="1">Uncharacterized protein</fullName>
    </submittedName>
</protein>
<name>A0A366HRU3_9BACT</name>
<sequence length="132" mass="15047">MLWTFTAKELSAGHYYSEARRYDGRSLSRDGGEDAIGETIQEAYMAELALGTHEFEASYDVTRSFLWKWSARRNTENPNSWVVTGPLDKCVIYNAETMLLRVALCADVSTWQGRIAELAKPNCGYFHELVRL</sequence>
<proteinExistence type="predicted"/>
<reference evidence="1 2" key="1">
    <citation type="submission" date="2018-06" db="EMBL/GenBank/DDBJ databases">
        <title>Genomic Encyclopedia of Type Strains, Phase IV (KMG-IV): sequencing the most valuable type-strain genomes for metagenomic binning, comparative biology and taxonomic classification.</title>
        <authorList>
            <person name="Goeker M."/>
        </authorList>
    </citation>
    <scope>NUCLEOTIDE SEQUENCE [LARGE SCALE GENOMIC DNA]</scope>
    <source>
        <strain evidence="1 2">DSM 25532</strain>
    </source>
</reference>
<keyword evidence="2" id="KW-1185">Reference proteome</keyword>
<organism evidence="1 2">
    <name type="scientific">Roseimicrobium gellanilyticum</name>
    <dbReference type="NCBI Taxonomy" id="748857"/>
    <lineage>
        <taxon>Bacteria</taxon>
        <taxon>Pseudomonadati</taxon>
        <taxon>Verrucomicrobiota</taxon>
        <taxon>Verrucomicrobiia</taxon>
        <taxon>Verrucomicrobiales</taxon>
        <taxon>Verrucomicrobiaceae</taxon>
        <taxon>Roseimicrobium</taxon>
    </lineage>
</organism>
<dbReference type="Proteomes" id="UP000253426">
    <property type="component" value="Unassembled WGS sequence"/>
</dbReference>
<dbReference type="RefSeq" id="WP_113957914.1">
    <property type="nucleotide sequence ID" value="NZ_QNRR01000002.1"/>
</dbReference>
<dbReference type="AlphaFoldDB" id="A0A366HRU3"/>
<evidence type="ECO:0000313" key="2">
    <source>
        <dbReference type="Proteomes" id="UP000253426"/>
    </source>
</evidence>
<gene>
    <name evidence="1" type="ORF">DES53_102791</name>
</gene>
<dbReference type="EMBL" id="QNRR01000002">
    <property type="protein sequence ID" value="RBP46400.1"/>
    <property type="molecule type" value="Genomic_DNA"/>
</dbReference>